<feature type="domain" description="ABC transmembrane type-1" evidence="9">
    <location>
        <begin position="89"/>
        <end position="296"/>
    </location>
</feature>
<dbReference type="EMBL" id="JAWSTH010000039">
    <property type="protein sequence ID" value="MDW5595732.1"/>
    <property type="molecule type" value="Genomic_DNA"/>
</dbReference>
<dbReference type="InterPro" id="IPR000515">
    <property type="entry name" value="MetI-like"/>
</dbReference>
<feature type="transmembrane region" description="Helical" evidence="8">
    <location>
        <begin position="219"/>
        <end position="241"/>
    </location>
</feature>
<evidence type="ECO:0000256" key="5">
    <source>
        <dbReference type="ARBA" id="ARBA00022692"/>
    </source>
</evidence>
<feature type="transmembrane region" description="Helical" evidence="8">
    <location>
        <begin position="93"/>
        <end position="113"/>
    </location>
</feature>
<evidence type="ECO:0000256" key="1">
    <source>
        <dbReference type="ARBA" id="ARBA00004651"/>
    </source>
</evidence>
<feature type="transmembrane region" description="Helical" evidence="8">
    <location>
        <begin position="279"/>
        <end position="300"/>
    </location>
</feature>
<accession>A0ABU4HST1</accession>
<sequence>MSAVAQGPSPAPAPAPAAAAPRRSRTHAAWARAAGFLTPSVALLGALFLGPMIAMVIVSFQHGPVSGQVGPTFANYTSIFQDSLYADVALRTLYIATIAMAVQLLIAFPLAYVMAFRAGRFEIPLLLALVLADELSPMVRIYAWRMLLGREGIINSGLMSLGIVDQPVDALLFSRFAVIVVLSTSWITYTAIPIYAAMKAVDKRMFEAAKDLGAGWWTTLTRVLLPLVAPGVFIALLLVYIPLFTDFATPTLVGGPSGYMLGNTVNDLVLGSGDLNGGAAMSMLLLLASALFSLVAFRLARINRLETSS</sequence>
<evidence type="ECO:0000313" key="11">
    <source>
        <dbReference type="Proteomes" id="UP001284601"/>
    </source>
</evidence>
<reference evidence="10 11" key="2">
    <citation type="submission" date="2023-10" db="EMBL/GenBank/DDBJ databases">
        <authorList>
            <person name="Han X.F."/>
        </authorList>
    </citation>
    <scope>NUCLEOTIDE SEQUENCE [LARGE SCALE GENOMIC DNA]</scope>
    <source>
        <strain evidence="10 11">KCTC 39840</strain>
    </source>
</reference>
<dbReference type="CDD" id="cd06261">
    <property type="entry name" value="TM_PBP2"/>
    <property type="match status" value="1"/>
</dbReference>
<feature type="transmembrane region" description="Helical" evidence="8">
    <location>
        <begin position="33"/>
        <end position="58"/>
    </location>
</feature>
<keyword evidence="6 8" id="KW-1133">Transmembrane helix</keyword>
<dbReference type="SUPFAM" id="SSF161098">
    <property type="entry name" value="MetI-like"/>
    <property type="match status" value="1"/>
</dbReference>
<keyword evidence="4" id="KW-1003">Cell membrane</keyword>
<proteinExistence type="inferred from homology"/>
<dbReference type="Pfam" id="PF00528">
    <property type="entry name" value="BPD_transp_1"/>
    <property type="match status" value="1"/>
</dbReference>
<dbReference type="PANTHER" id="PTHR42929">
    <property type="entry name" value="INNER MEMBRANE ABC TRANSPORTER PERMEASE PROTEIN YDCU-RELATED-RELATED"/>
    <property type="match status" value="1"/>
</dbReference>
<keyword evidence="11" id="KW-1185">Reference proteome</keyword>
<comment type="subcellular location">
    <subcellularLocation>
        <location evidence="1 8">Cell membrane</location>
        <topology evidence="1 8">Multi-pass membrane protein</topology>
    </subcellularLocation>
</comment>
<evidence type="ECO:0000256" key="6">
    <source>
        <dbReference type="ARBA" id="ARBA00022989"/>
    </source>
</evidence>
<organism evidence="10 11">
    <name type="scientific">Conexibacter stalactiti</name>
    <dbReference type="NCBI Taxonomy" id="1940611"/>
    <lineage>
        <taxon>Bacteria</taxon>
        <taxon>Bacillati</taxon>
        <taxon>Actinomycetota</taxon>
        <taxon>Thermoleophilia</taxon>
        <taxon>Solirubrobacterales</taxon>
        <taxon>Conexibacteraceae</taxon>
        <taxon>Conexibacter</taxon>
    </lineage>
</organism>
<evidence type="ECO:0000256" key="8">
    <source>
        <dbReference type="RuleBase" id="RU363032"/>
    </source>
</evidence>
<evidence type="ECO:0000256" key="7">
    <source>
        <dbReference type="ARBA" id="ARBA00023136"/>
    </source>
</evidence>
<protein>
    <submittedName>
        <fullName evidence="10">ABC transporter permease</fullName>
    </submittedName>
</protein>
<evidence type="ECO:0000259" key="9">
    <source>
        <dbReference type="PROSITE" id="PS50928"/>
    </source>
</evidence>
<dbReference type="InterPro" id="IPR035906">
    <property type="entry name" value="MetI-like_sf"/>
</dbReference>
<evidence type="ECO:0000256" key="3">
    <source>
        <dbReference type="ARBA" id="ARBA00022448"/>
    </source>
</evidence>
<reference evidence="11" key="1">
    <citation type="submission" date="2023-07" db="EMBL/GenBank/DDBJ databases">
        <title>Conexibacter stalactiti sp. nov., isolated from stalactites in a lava cave and emended description of the genus Conexibacter.</title>
        <authorList>
            <person name="Lee S.D."/>
        </authorList>
    </citation>
    <scope>NUCLEOTIDE SEQUENCE [LARGE SCALE GENOMIC DNA]</scope>
    <source>
        <strain evidence="11">KCTC 39840</strain>
    </source>
</reference>
<dbReference type="PANTHER" id="PTHR42929:SF1">
    <property type="entry name" value="INNER MEMBRANE ABC TRANSPORTER PERMEASE PROTEIN YDCU-RELATED"/>
    <property type="match status" value="1"/>
</dbReference>
<dbReference type="PROSITE" id="PS50928">
    <property type="entry name" value="ABC_TM1"/>
    <property type="match status" value="1"/>
</dbReference>
<evidence type="ECO:0000256" key="2">
    <source>
        <dbReference type="ARBA" id="ARBA00007069"/>
    </source>
</evidence>
<comment type="caution">
    <text evidence="10">The sequence shown here is derived from an EMBL/GenBank/DDBJ whole genome shotgun (WGS) entry which is preliminary data.</text>
</comment>
<dbReference type="Proteomes" id="UP001284601">
    <property type="component" value="Unassembled WGS sequence"/>
</dbReference>
<name>A0ABU4HST1_9ACTN</name>
<dbReference type="Gene3D" id="1.10.3720.10">
    <property type="entry name" value="MetI-like"/>
    <property type="match status" value="1"/>
</dbReference>
<feature type="transmembrane region" description="Helical" evidence="8">
    <location>
        <begin position="176"/>
        <end position="198"/>
    </location>
</feature>
<feature type="transmembrane region" description="Helical" evidence="8">
    <location>
        <begin position="125"/>
        <end position="143"/>
    </location>
</feature>
<evidence type="ECO:0000256" key="4">
    <source>
        <dbReference type="ARBA" id="ARBA00022475"/>
    </source>
</evidence>
<keyword evidence="3 8" id="KW-0813">Transport</keyword>
<dbReference type="RefSeq" id="WP_318598070.1">
    <property type="nucleotide sequence ID" value="NZ_JAWSTH010000039.1"/>
</dbReference>
<comment type="similarity">
    <text evidence="2">Belongs to the binding-protein-dependent transport system permease family. CysTW subfamily.</text>
</comment>
<keyword evidence="5 8" id="KW-0812">Transmembrane</keyword>
<keyword evidence="7 8" id="KW-0472">Membrane</keyword>
<gene>
    <name evidence="10" type="ORF">R7226_15385</name>
</gene>
<evidence type="ECO:0000313" key="10">
    <source>
        <dbReference type="EMBL" id="MDW5595732.1"/>
    </source>
</evidence>